<feature type="compositionally biased region" description="Basic and acidic residues" evidence="1">
    <location>
        <begin position="19"/>
        <end position="30"/>
    </location>
</feature>
<evidence type="ECO:0000313" key="2">
    <source>
        <dbReference type="EMBL" id="AEI94385.1"/>
    </source>
</evidence>
<evidence type="ECO:0000313" key="3">
    <source>
        <dbReference type="Proteomes" id="UP000001353"/>
    </source>
</evidence>
<proteinExistence type="predicted"/>
<reference evidence="2 3" key="1">
    <citation type="journal article" date="2011" name="BMC Genomics">
        <title>Comparative genome analysis and genome-guided physiological analysis of Roseobacter litoralis.</title>
        <authorList>
            <person name="Kalhoefer D."/>
            <person name="Thole S."/>
            <person name="Voget S."/>
            <person name="Lehmann R."/>
            <person name="Liesegang H."/>
            <person name="Wollher A."/>
            <person name="Daniel R."/>
            <person name="Simon M."/>
            <person name="Brinkhoff T."/>
        </authorList>
    </citation>
    <scope>NUCLEOTIDE SEQUENCE [LARGE SCALE GENOMIC DNA]</scope>
    <source>
        <strain evidence="3">ATCC 49566 / DSM 6996 / JCM 21268 / NBRC 15278 / OCh 149</strain>
    </source>
</reference>
<keyword evidence="3" id="KW-1185">Reference proteome</keyword>
<dbReference type="KEGG" id="rli:RLO149_c024160"/>
<evidence type="ECO:0000256" key="1">
    <source>
        <dbReference type="SAM" id="MobiDB-lite"/>
    </source>
</evidence>
<sequence length="55" mass="6043">MYEPTVTPQDVVVKRSKGRHDGTEANDGHIYDPNADVKGADAVFTYAYFSLPLGK</sequence>
<dbReference type="AlphaFoldDB" id="F7ZBZ9"/>
<accession>F7ZBZ9</accession>
<dbReference type="Proteomes" id="UP000001353">
    <property type="component" value="Chromosome"/>
</dbReference>
<protein>
    <submittedName>
        <fullName evidence="2">Uncharacterized protein</fullName>
    </submittedName>
</protein>
<feature type="region of interest" description="Disordered" evidence="1">
    <location>
        <begin position="1"/>
        <end position="30"/>
    </location>
</feature>
<dbReference type="HOGENOM" id="CLU_3029624_0_0_5"/>
<organism evidence="2 3">
    <name type="scientific">Roseobacter litoralis (strain ATCC 49566 / DSM 6996 / JCM 21268 / NBRC 15278 / OCh 149)</name>
    <dbReference type="NCBI Taxonomy" id="391595"/>
    <lineage>
        <taxon>Bacteria</taxon>
        <taxon>Pseudomonadati</taxon>
        <taxon>Pseudomonadota</taxon>
        <taxon>Alphaproteobacteria</taxon>
        <taxon>Rhodobacterales</taxon>
        <taxon>Roseobacteraceae</taxon>
        <taxon>Roseobacter</taxon>
    </lineage>
</organism>
<gene>
    <name evidence="2" type="ordered locus">RLO149_c024160</name>
</gene>
<dbReference type="EMBL" id="CP002623">
    <property type="protein sequence ID" value="AEI94385.1"/>
    <property type="molecule type" value="Genomic_DNA"/>
</dbReference>
<name>F7ZBZ9_ROSLO</name>